<evidence type="ECO:0000313" key="2">
    <source>
        <dbReference type="Proteomes" id="UP000308836"/>
    </source>
</evidence>
<accession>A0AC61RBK1</accession>
<dbReference type="Proteomes" id="UP000308836">
    <property type="component" value="Unassembled WGS sequence"/>
</dbReference>
<protein>
    <submittedName>
        <fullName evidence="1">MATE family efflux transporter</fullName>
    </submittedName>
</protein>
<proteinExistence type="predicted"/>
<organism evidence="1 2">
    <name type="scientific">Dubosiella muris</name>
    <dbReference type="NCBI Taxonomy" id="3038133"/>
    <lineage>
        <taxon>Bacteria</taxon>
        <taxon>Bacillati</taxon>
        <taxon>Bacillota</taxon>
        <taxon>Erysipelotrichia</taxon>
        <taxon>Erysipelotrichales</taxon>
        <taxon>Erysipelotrichaceae</taxon>
        <taxon>Dubosiella</taxon>
    </lineage>
</organism>
<keyword evidence="2" id="KW-1185">Reference proteome</keyword>
<reference evidence="1" key="1">
    <citation type="submission" date="2019-04" db="EMBL/GenBank/DDBJ databases">
        <title>Microbes associate with the intestines of laboratory mice.</title>
        <authorList>
            <person name="Navarre W."/>
            <person name="Wong E."/>
            <person name="Huang K."/>
            <person name="Tropini C."/>
            <person name="Ng K."/>
            <person name="Yu B."/>
        </authorList>
    </citation>
    <scope>NUCLEOTIDE SEQUENCE</scope>
    <source>
        <strain evidence="1">NM09_H32</strain>
    </source>
</reference>
<comment type="caution">
    <text evidence="1">The sequence shown here is derived from an EMBL/GenBank/DDBJ whole genome shotgun (WGS) entry which is preliminary data.</text>
</comment>
<evidence type="ECO:0000313" key="1">
    <source>
        <dbReference type="EMBL" id="TGY67158.1"/>
    </source>
</evidence>
<gene>
    <name evidence="1" type="ORF">E5336_00995</name>
</gene>
<name>A0AC61RBK1_9FIRM</name>
<sequence length="439" mass="47389">MFTNEALGKLIVPLVVEQVLVMLIGMIDTIMVSFAGEAAISGVALVDMINNLFITVLASLATGGAVIVSQYLGSKNKAEADLGASQLILSATLAGTGIGVFCLVFRQPMLTLFYGGVEADVMEACAVYFLFTLCSFLFLGLYNAGTAIFRSMQKTGTTMVVSLFMNILNLVGNYLGVFVFQMGVAGVAIPTLVSRMAGAFLIFALTLRPGQPVQVRCPYVLSWQGAMQRRLFRIAVPNGIENGLFMLGKVLVTSIVALFGTTQIAANGVSNSLNTIAILVVNAINLAIVTVIGQCVGARELEQARAYTKKLMKISYVATAALSLLVWAILPLLLRLYDMSDATYTLTFHLILIHNALALHPTSFNLANAIRAAGDVRYTMWVGIASMLVFRLGCAFLFGVGLGWGIYGVWLAMGADWLGRFIAFLFRYHSGKWLRHRAI</sequence>
<dbReference type="EMBL" id="SRYG01000002">
    <property type="protein sequence ID" value="TGY67158.1"/>
    <property type="molecule type" value="Genomic_DNA"/>
</dbReference>